<dbReference type="EMBL" id="AP022584">
    <property type="protein sequence ID" value="BBY13993.1"/>
    <property type="molecule type" value="Genomic_DNA"/>
</dbReference>
<gene>
    <name evidence="2" type="ORF">MMARJ_47330</name>
</gene>
<organism evidence="2 3">
    <name type="scientific">Mycobacterium marseillense</name>
    <dbReference type="NCBI Taxonomy" id="701042"/>
    <lineage>
        <taxon>Bacteria</taxon>
        <taxon>Bacillati</taxon>
        <taxon>Actinomycetota</taxon>
        <taxon>Actinomycetes</taxon>
        <taxon>Mycobacteriales</taxon>
        <taxon>Mycobacteriaceae</taxon>
        <taxon>Mycobacterium</taxon>
        <taxon>Mycobacterium avium complex (MAC)</taxon>
    </lineage>
</organism>
<reference evidence="2 3" key="1">
    <citation type="journal article" date="2019" name="Emerg. Microbes Infect.">
        <title>Comprehensive subspecies identification of 175 nontuberculous mycobacteria species based on 7547 genomic profiles.</title>
        <authorList>
            <person name="Matsumoto Y."/>
            <person name="Kinjo T."/>
            <person name="Motooka D."/>
            <person name="Nabeya D."/>
            <person name="Jung N."/>
            <person name="Uechi K."/>
            <person name="Horii T."/>
            <person name="Iida T."/>
            <person name="Fujita J."/>
            <person name="Nakamura S."/>
        </authorList>
    </citation>
    <scope>NUCLEOTIDE SEQUENCE [LARGE SCALE GENOMIC DNA]</scope>
    <source>
        <strain evidence="2 3">JCM 17324</strain>
    </source>
</reference>
<evidence type="ECO:0000256" key="1">
    <source>
        <dbReference type="SAM" id="MobiDB-lite"/>
    </source>
</evidence>
<name>A0ABM7JJ57_9MYCO</name>
<feature type="region of interest" description="Disordered" evidence="1">
    <location>
        <begin position="1"/>
        <end position="29"/>
    </location>
</feature>
<keyword evidence="3" id="KW-1185">Reference proteome</keyword>
<proteinExistence type="predicted"/>
<accession>A0ABM7JJ57</accession>
<sequence length="62" mass="6532">MPAAVTTACGASDATDPVPADSERDGLDPTTAAYNHTMAAIAMTERDRRGLVPSLNHTMIQF</sequence>
<protein>
    <submittedName>
        <fullName evidence="2">Uncharacterized protein</fullName>
    </submittedName>
</protein>
<dbReference type="Proteomes" id="UP000466831">
    <property type="component" value="Chromosome"/>
</dbReference>
<evidence type="ECO:0000313" key="3">
    <source>
        <dbReference type="Proteomes" id="UP000466831"/>
    </source>
</evidence>
<evidence type="ECO:0000313" key="2">
    <source>
        <dbReference type="EMBL" id="BBY13993.1"/>
    </source>
</evidence>